<dbReference type="EC" id="4.1.3.27" evidence="5 15"/>
<dbReference type="PANTHER" id="PTHR11236">
    <property type="entry name" value="AMINOBENZOATE/ANTHRANILATE SYNTHASE"/>
    <property type="match status" value="1"/>
</dbReference>
<dbReference type="PRINTS" id="PR00095">
    <property type="entry name" value="ANTSNTHASEI"/>
</dbReference>
<dbReference type="InterPro" id="IPR005256">
    <property type="entry name" value="Anth_synth_I_PabB"/>
</dbReference>
<keyword evidence="12 15" id="KW-0456">Lyase</keyword>
<comment type="caution">
    <text evidence="19">The sequence shown here is derived from an EMBL/GenBank/DDBJ whole genome shotgun (WGS) entry which is preliminary data.</text>
</comment>
<organism evidence="19 20">
    <name type="scientific">Limibacillus halophilus</name>
    <dbReference type="NCBI Taxonomy" id="1579333"/>
    <lineage>
        <taxon>Bacteria</taxon>
        <taxon>Pseudomonadati</taxon>
        <taxon>Pseudomonadota</taxon>
        <taxon>Alphaproteobacteria</taxon>
        <taxon>Rhodospirillales</taxon>
        <taxon>Rhodovibrionaceae</taxon>
        <taxon>Limibacillus</taxon>
    </lineage>
</organism>
<comment type="subunit">
    <text evidence="4 15">Heterotetramer consisting of two non-identical subunits: a beta subunit (TrpG) and a large alpha subunit (TrpE).</text>
</comment>
<dbReference type="Pfam" id="PF04715">
    <property type="entry name" value="Anth_synt_I_N"/>
    <property type="match status" value="1"/>
</dbReference>
<dbReference type="InterPro" id="IPR019999">
    <property type="entry name" value="Anth_synth_I-like"/>
</dbReference>
<reference evidence="19 20" key="1">
    <citation type="submission" date="2020-08" db="EMBL/GenBank/DDBJ databases">
        <title>Genomic Encyclopedia of Type Strains, Phase III (KMG-III): the genomes of soil and plant-associated and newly described type strains.</title>
        <authorList>
            <person name="Whitman W."/>
        </authorList>
    </citation>
    <scope>NUCLEOTIDE SEQUENCE [LARGE SCALE GENOMIC DNA]</scope>
    <source>
        <strain evidence="19 20">CECT 8803</strain>
    </source>
</reference>
<dbReference type="AlphaFoldDB" id="A0A839STT4"/>
<evidence type="ECO:0000256" key="12">
    <source>
        <dbReference type="ARBA" id="ARBA00023239"/>
    </source>
</evidence>
<evidence type="ECO:0000256" key="5">
    <source>
        <dbReference type="ARBA" id="ARBA00012266"/>
    </source>
</evidence>
<gene>
    <name evidence="15" type="primary">trpE</name>
    <name evidence="19" type="ORF">FHR98_002198</name>
</gene>
<evidence type="ECO:0000259" key="17">
    <source>
        <dbReference type="Pfam" id="PF00425"/>
    </source>
</evidence>
<evidence type="ECO:0000256" key="6">
    <source>
        <dbReference type="ARBA" id="ARBA00020653"/>
    </source>
</evidence>
<evidence type="ECO:0000259" key="18">
    <source>
        <dbReference type="Pfam" id="PF04715"/>
    </source>
</evidence>
<evidence type="ECO:0000313" key="20">
    <source>
        <dbReference type="Proteomes" id="UP000581135"/>
    </source>
</evidence>
<dbReference type="NCBIfam" id="TIGR00564">
    <property type="entry name" value="trpE_most"/>
    <property type="match status" value="1"/>
</dbReference>
<dbReference type="Pfam" id="PF00425">
    <property type="entry name" value="Chorismate_bind"/>
    <property type="match status" value="1"/>
</dbReference>
<evidence type="ECO:0000256" key="13">
    <source>
        <dbReference type="ARBA" id="ARBA00025634"/>
    </source>
</evidence>
<dbReference type="GO" id="GO:0004049">
    <property type="term" value="F:anthranilate synthase activity"/>
    <property type="evidence" value="ECO:0007669"/>
    <property type="project" value="UniProtKB-EC"/>
</dbReference>
<dbReference type="RefSeq" id="WP_183416715.1">
    <property type="nucleotide sequence ID" value="NZ_JACHXA010000005.1"/>
</dbReference>
<feature type="domain" description="Chorismate-utilising enzyme C-terminal" evidence="17">
    <location>
        <begin position="232"/>
        <end position="484"/>
    </location>
</feature>
<dbReference type="UniPathway" id="UPA00035">
    <property type="reaction ID" value="UER00040"/>
</dbReference>
<comment type="similarity">
    <text evidence="3 15">Belongs to the anthranilate synthase component I family.</text>
</comment>
<dbReference type="EMBL" id="JACHXA010000005">
    <property type="protein sequence ID" value="MBB3065902.1"/>
    <property type="molecule type" value="Genomic_DNA"/>
</dbReference>
<feature type="domain" description="Anthranilate synthase component I N-terminal" evidence="18">
    <location>
        <begin position="29"/>
        <end position="174"/>
    </location>
</feature>
<keyword evidence="10 15" id="KW-0460">Magnesium</keyword>
<evidence type="ECO:0000256" key="2">
    <source>
        <dbReference type="ARBA" id="ARBA00004873"/>
    </source>
</evidence>
<keyword evidence="9 15" id="KW-0822">Tryptophan biosynthesis</keyword>
<keyword evidence="20" id="KW-1185">Reference proteome</keyword>
<dbReference type="Proteomes" id="UP000581135">
    <property type="component" value="Unassembled WGS sequence"/>
</dbReference>
<evidence type="ECO:0000256" key="14">
    <source>
        <dbReference type="ARBA" id="ARBA00047683"/>
    </source>
</evidence>
<evidence type="ECO:0000256" key="3">
    <source>
        <dbReference type="ARBA" id="ARBA00009562"/>
    </source>
</evidence>
<dbReference type="PANTHER" id="PTHR11236:SF48">
    <property type="entry name" value="ISOCHORISMATE SYNTHASE MENF"/>
    <property type="match status" value="1"/>
</dbReference>
<evidence type="ECO:0000256" key="1">
    <source>
        <dbReference type="ARBA" id="ARBA00001946"/>
    </source>
</evidence>
<keyword evidence="11 15" id="KW-0057">Aromatic amino acid biosynthesis</keyword>
<protein>
    <recommendedName>
        <fullName evidence="6 15">Anthranilate synthase component 1</fullName>
        <ecNumber evidence="5 15">4.1.3.27</ecNumber>
    </recommendedName>
</protein>
<dbReference type="InterPro" id="IPR005801">
    <property type="entry name" value="ADC_synthase"/>
</dbReference>
<dbReference type="InterPro" id="IPR015890">
    <property type="entry name" value="Chorismate_C"/>
</dbReference>
<evidence type="ECO:0000256" key="10">
    <source>
        <dbReference type="ARBA" id="ARBA00022842"/>
    </source>
</evidence>
<sequence>MTAATTPEDFCKAYDDGRPQVLSLTLMADLETPVSAFIKLTDGQRYRCLFESVEGGKTIGRYSFIGLKPDVIWRCKDGKAEINRSARAMPDAFESVTEDALTSLRGLIDESRITLPEGFPPMASALIGYFGYDMIRLFERIPATNKDVLGVPDSLFLRPTIVAVFDRLEDRITVFTPVWPDAGINGAQAFAEAQTRLNEVASDFERSLHDRRMPVVGAATSLPEPKANMARTAYHAMVEKAKEYILAGDIFQVVPSQRFALPFDLPPLSLYRSLRRLNPSPFLFFLELDDLAIVGSSPEILVRLRGPQVTIRPIAGTRRRGQTPEEDKALAADLLSDPKELAEHLMLLDLGRNDVGRVAEIGSVKVTERNTIEYYSHVMHIVSNVIGKLNPNHDALDALAAGFPAGTVSGAPKVRAMEIIEELEQERRGIYAGAVGYFGANGDMDTCIALRTAVIKGGTMYVQAGGGVVADSDPEAEYQESCNKARALIRAAEEAVAFAKNRG</sequence>
<comment type="pathway">
    <text evidence="2 15">Amino-acid biosynthesis; L-tryptophan biosynthesis; L-tryptophan from chorismate: step 1/5.</text>
</comment>
<accession>A0A839STT4</accession>
<keyword evidence="16" id="KW-0175">Coiled coil</keyword>
<dbReference type="Gene3D" id="3.60.120.10">
    <property type="entry name" value="Anthranilate synthase"/>
    <property type="match status" value="1"/>
</dbReference>
<dbReference type="GO" id="GO:0000162">
    <property type="term" value="P:L-tryptophan biosynthetic process"/>
    <property type="evidence" value="ECO:0007669"/>
    <property type="project" value="UniProtKB-UniPathway"/>
</dbReference>
<comment type="function">
    <text evidence="13 15">Part of a heterotetrameric complex that catalyzes the two-step biosynthesis of anthranilate, an intermediate in the biosynthesis of L-tryptophan. In the first step, the glutamine-binding beta subunit (TrpG) of anthranilate synthase (AS) provides the glutamine amidotransferase activity which generates ammonia as a substrate that, along with chorismate, is used in the second step, catalyzed by the large alpha subunit of AS (TrpE) to produce anthranilate. In the absence of TrpG, TrpE can synthesize anthranilate directly from chorismate and high concentrations of ammonia.</text>
</comment>
<evidence type="ECO:0000256" key="8">
    <source>
        <dbReference type="ARBA" id="ARBA00022723"/>
    </source>
</evidence>
<proteinExistence type="inferred from homology"/>
<evidence type="ECO:0000256" key="9">
    <source>
        <dbReference type="ARBA" id="ARBA00022822"/>
    </source>
</evidence>
<name>A0A839STT4_9PROT</name>
<evidence type="ECO:0000256" key="7">
    <source>
        <dbReference type="ARBA" id="ARBA00022605"/>
    </source>
</evidence>
<keyword evidence="7 15" id="KW-0028">Amino-acid biosynthesis</keyword>
<dbReference type="GO" id="GO:0046872">
    <property type="term" value="F:metal ion binding"/>
    <property type="evidence" value="ECO:0007669"/>
    <property type="project" value="UniProtKB-KW"/>
</dbReference>
<dbReference type="SUPFAM" id="SSF56322">
    <property type="entry name" value="ADC synthase"/>
    <property type="match status" value="1"/>
</dbReference>
<evidence type="ECO:0000256" key="16">
    <source>
        <dbReference type="SAM" id="Coils"/>
    </source>
</evidence>
<comment type="catalytic activity">
    <reaction evidence="14 15">
        <text>chorismate + L-glutamine = anthranilate + pyruvate + L-glutamate + H(+)</text>
        <dbReference type="Rhea" id="RHEA:21732"/>
        <dbReference type="ChEBI" id="CHEBI:15361"/>
        <dbReference type="ChEBI" id="CHEBI:15378"/>
        <dbReference type="ChEBI" id="CHEBI:16567"/>
        <dbReference type="ChEBI" id="CHEBI:29748"/>
        <dbReference type="ChEBI" id="CHEBI:29985"/>
        <dbReference type="ChEBI" id="CHEBI:58359"/>
        <dbReference type="EC" id="4.1.3.27"/>
    </reaction>
</comment>
<comment type="cofactor">
    <cofactor evidence="1 15">
        <name>Mg(2+)</name>
        <dbReference type="ChEBI" id="CHEBI:18420"/>
    </cofactor>
</comment>
<evidence type="ECO:0000313" key="19">
    <source>
        <dbReference type="EMBL" id="MBB3065902.1"/>
    </source>
</evidence>
<feature type="coiled-coil region" evidence="16">
    <location>
        <begin position="475"/>
        <end position="502"/>
    </location>
</feature>
<evidence type="ECO:0000256" key="15">
    <source>
        <dbReference type="RuleBase" id="RU364045"/>
    </source>
</evidence>
<dbReference type="InterPro" id="IPR006805">
    <property type="entry name" value="Anth_synth_I_N"/>
</dbReference>
<keyword evidence="8 15" id="KW-0479">Metal-binding</keyword>
<evidence type="ECO:0000256" key="4">
    <source>
        <dbReference type="ARBA" id="ARBA00011575"/>
    </source>
</evidence>
<evidence type="ECO:0000256" key="11">
    <source>
        <dbReference type="ARBA" id="ARBA00023141"/>
    </source>
</evidence>